<evidence type="ECO:0000259" key="3">
    <source>
        <dbReference type="Pfam" id="PF25567"/>
    </source>
</evidence>
<dbReference type="GO" id="GO:0051082">
    <property type="term" value="F:unfolded protein binding"/>
    <property type="evidence" value="ECO:0007669"/>
    <property type="project" value="TreeGrafter"/>
</dbReference>
<dbReference type="AlphaFoldDB" id="A0AAE0IE36"/>
<comment type="caution">
    <text evidence="4">The sequence shown here is derived from an EMBL/GenBank/DDBJ whole genome shotgun (WGS) entry which is preliminary data.</text>
</comment>
<evidence type="ECO:0000256" key="2">
    <source>
        <dbReference type="SAM" id="MobiDB-lite"/>
    </source>
</evidence>
<keyword evidence="5" id="KW-1185">Reference proteome</keyword>
<dbReference type="InterPro" id="IPR011989">
    <property type="entry name" value="ARM-like"/>
</dbReference>
<dbReference type="SUPFAM" id="SSF48371">
    <property type="entry name" value="ARM repeat"/>
    <property type="match status" value="1"/>
</dbReference>
<organism evidence="4 5">
    <name type="scientific">Cercophora scortea</name>
    <dbReference type="NCBI Taxonomy" id="314031"/>
    <lineage>
        <taxon>Eukaryota</taxon>
        <taxon>Fungi</taxon>
        <taxon>Dikarya</taxon>
        <taxon>Ascomycota</taxon>
        <taxon>Pezizomycotina</taxon>
        <taxon>Sordariomycetes</taxon>
        <taxon>Sordariomycetidae</taxon>
        <taxon>Sordariales</taxon>
        <taxon>Lasiosphaeriaceae</taxon>
        <taxon>Cercophora</taxon>
    </lineage>
</organism>
<dbReference type="InterPro" id="IPR057990">
    <property type="entry name" value="TPR_SYO1"/>
</dbReference>
<dbReference type="InterPro" id="IPR016024">
    <property type="entry name" value="ARM-type_fold"/>
</dbReference>
<protein>
    <recommendedName>
        <fullName evidence="3">SYO1-like TPR repeats domain-containing protein</fullName>
    </recommendedName>
</protein>
<dbReference type="InterPro" id="IPR000225">
    <property type="entry name" value="Armadillo"/>
</dbReference>
<feature type="region of interest" description="Disordered" evidence="2">
    <location>
        <begin position="1"/>
        <end position="28"/>
    </location>
</feature>
<proteinExistence type="inferred from homology"/>
<dbReference type="EMBL" id="JAUEPO010000004">
    <property type="protein sequence ID" value="KAK3323503.1"/>
    <property type="molecule type" value="Genomic_DNA"/>
</dbReference>
<dbReference type="Proteomes" id="UP001286456">
    <property type="component" value="Unassembled WGS sequence"/>
</dbReference>
<evidence type="ECO:0000313" key="4">
    <source>
        <dbReference type="EMBL" id="KAK3323503.1"/>
    </source>
</evidence>
<dbReference type="GO" id="GO:0042273">
    <property type="term" value="P:ribosomal large subunit biogenesis"/>
    <property type="evidence" value="ECO:0007669"/>
    <property type="project" value="TreeGrafter"/>
</dbReference>
<evidence type="ECO:0000313" key="5">
    <source>
        <dbReference type="Proteomes" id="UP001286456"/>
    </source>
</evidence>
<accession>A0AAE0IE36</accession>
<dbReference type="PANTHER" id="PTHR13347">
    <property type="entry name" value="HEAT REPEAT-CONTAINING PROTEIN 3"/>
    <property type="match status" value="1"/>
</dbReference>
<reference evidence="4" key="1">
    <citation type="journal article" date="2023" name="Mol. Phylogenet. Evol.">
        <title>Genome-scale phylogeny and comparative genomics of the fungal order Sordariales.</title>
        <authorList>
            <person name="Hensen N."/>
            <person name="Bonometti L."/>
            <person name="Westerberg I."/>
            <person name="Brannstrom I.O."/>
            <person name="Guillou S."/>
            <person name="Cros-Aarteil S."/>
            <person name="Calhoun S."/>
            <person name="Haridas S."/>
            <person name="Kuo A."/>
            <person name="Mondo S."/>
            <person name="Pangilinan J."/>
            <person name="Riley R."/>
            <person name="LaButti K."/>
            <person name="Andreopoulos B."/>
            <person name="Lipzen A."/>
            <person name="Chen C."/>
            <person name="Yan M."/>
            <person name="Daum C."/>
            <person name="Ng V."/>
            <person name="Clum A."/>
            <person name="Steindorff A."/>
            <person name="Ohm R.A."/>
            <person name="Martin F."/>
            <person name="Silar P."/>
            <person name="Natvig D.O."/>
            <person name="Lalanne C."/>
            <person name="Gautier V."/>
            <person name="Ament-Velasquez S.L."/>
            <person name="Kruys A."/>
            <person name="Hutchinson M.I."/>
            <person name="Powell A.J."/>
            <person name="Barry K."/>
            <person name="Miller A.N."/>
            <person name="Grigoriev I.V."/>
            <person name="Debuchy R."/>
            <person name="Gladieux P."/>
            <person name="Hiltunen Thoren M."/>
            <person name="Johannesson H."/>
        </authorList>
    </citation>
    <scope>NUCLEOTIDE SEQUENCE</scope>
    <source>
        <strain evidence="4">SMH4131-1</strain>
    </source>
</reference>
<sequence length="669" mass="73421">MGKAQRNRANKKAPRTDPIAKPVKPPTDPELAALRESRILPVLRDLQNPDAKARTTAAGAIANIVQDQKCRKLLLREQVVHIVLTETLTDASIDSRAAGWEILRVLAQEEESDFCVHLHRLDILTAIEHAAKAILETLTSSEPPFAKLLKAQQVLVWEMTNSLLSLLGFFAVARDEILDAIVASPIILRFLFRLASSDSVPQEIFEETLSCLMTLSEDNLNLGHAITDDQETRCYDELLKLASGTGPRAVLSCGVLHNIFASLQWLDHSPGKDGACDALLIPSLTRALEQSSPSSQSPTMQVAMEILASIGTDLVNAFEKGNKSKVSADKASAAEEWGGIEDDDAMDVDEGAGADDDEAEDGNEDEEDDDEDDDELDDDLGADLERVTARDDTPEEADLDDLPTLKELLQQAVPQLIRLTNVATDTEEGLAIQGHALSALNNIAWTLSCIEFADGENSNIFRAWVPAAKKIWTKAITPILESDSADLEMATVVTSLAWAVSRSVHGETLARGNQHRRFFALYQASKKHVQTDVPLAKGDEAEDPLQGLGVKCIGVLGSLARDPAPISVNREIGIFLMTVLNTPDTPAADAIEAFNQLFDIYADEDAPCDKEVFWKDDFLKHLEELVPNLKTIAKGIDKRAFEELRIKADETVLNLRRFIQYKKKHVPQP</sequence>
<dbReference type="GO" id="GO:0006606">
    <property type="term" value="P:protein import into nucleus"/>
    <property type="evidence" value="ECO:0007669"/>
    <property type="project" value="TreeGrafter"/>
</dbReference>
<comment type="similarity">
    <text evidence="1">Belongs to the nuclear import and ribosome assembly adapter family.</text>
</comment>
<feature type="region of interest" description="Disordered" evidence="2">
    <location>
        <begin position="321"/>
        <end position="378"/>
    </location>
</feature>
<gene>
    <name evidence="4" type="ORF">B0T19DRAFT_206472</name>
</gene>
<dbReference type="Gene3D" id="1.25.10.10">
    <property type="entry name" value="Leucine-rich Repeat Variant"/>
    <property type="match status" value="2"/>
</dbReference>
<dbReference type="PANTHER" id="PTHR13347:SF1">
    <property type="entry name" value="HEAT REPEAT-CONTAINING PROTEIN 3"/>
    <property type="match status" value="1"/>
</dbReference>
<name>A0AAE0IE36_9PEZI</name>
<dbReference type="InterPro" id="IPR052616">
    <property type="entry name" value="SYO1-like"/>
</dbReference>
<dbReference type="Pfam" id="PF25567">
    <property type="entry name" value="TPR_SYO1"/>
    <property type="match status" value="1"/>
</dbReference>
<evidence type="ECO:0000256" key="1">
    <source>
        <dbReference type="ARBA" id="ARBA00049983"/>
    </source>
</evidence>
<dbReference type="CDD" id="cd13394">
    <property type="entry name" value="Syo1_like"/>
    <property type="match status" value="1"/>
</dbReference>
<feature type="compositionally biased region" description="Acidic residues" evidence="2">
    <location>
        <begin position="338"/>
        <end position="378"/>
    </location>
</feature>
<dbReference type="SMART" id="SM00185">
    <property type="entry name" value="ARM"/>
    <property type="match status" value="2"/>
</dbReference>
<feature type="domain" description="SYO1-like TPR repeats" evidence="3">
    <location>
        <begin position="411"/>
        <end position="665"/>
    </location>
</feature>
<feature type="compositionally biased region" description="Basic residues" evidence="2">
    <location>
        <begin position="1"/>
        <end position="13"/>
    </location>
</feature>
<reference evidence="4" key="2">
    <citation type="submission" date="2023-06" db="EMBL/GenBank/DDBJ databases">
        <authorList>
            <consortium name="Lawrence Berkeley National Laboratory"/>
            <person name="Haridas S."/>
            <person name="Hensen N."/>
            <person name="Bonometti L."/>
            <person name="Westerberg I."/>
            <person name="Brannstrom I.O."/>
            <person name="Guillou S."/>
            <person name="Cros-Aarteil S."/>
            <person name="Calhoun S."/>
            <person name="Kuo A."/>
            <person name="Mondo S."/>
            <person name="Pangilinan J."/>
            <person name="Riley R."/>
            <person name="Labutti K."/>
            <person name="Andreopoulos B."/>
            <person name="Lipzen A."/>
            <person name="Chen C."/>
            <person name="Yanf M."/>
            <person name="Daum C."/>
            <person name="Ng V."/>
            <person name="Clum A."/>
            <person name="Steindorff A."/>
            <person name="Ohm R."/>
            <person name="Martin F."/>
            <person name="Silar P."/>
            <person name="Natvig D."/>
            <person name="Lalanne C."/>
            <person name="Gautier V."/>
            <person name="Ament-Velasquez S.L."/>
            <person name="Kruys A."/>
            <person name="Hutchinson M.I."/>
            <person name="Powell A.J."/>
            <person name="Barry K."/>
            <person name="Miller A.N."/>
            <person name="Grigoriev I.V."/>
            <person name="Debuchy R."/>
            <person name="Gladieux P."/>
            <person name="Thoren M.H."/>
            <person name="Johannesson H."/>
        </authorList>
    </citation>
    <scope>NUCLEOTIDE SEQUENCE</scope>
    <source>
        <strain evidence="4">SMH4131-1</strain>
    </source>
</reference>